<dbReference type="InterPro" id="IPR014710">
    <property type="entry name" value="RmlC-like_jellyroll"/>
</dbReference>
<sequence>MIEAYYCKEKGYHPFLIRDGWQVAQLNYVEKHGLDDIDQIEVHNQTDEVFILFKGEAVLVEALIEQEDIHFNCQYMKPGVTYNIPAGTWHEIAMKADAEIIIVERSDTHKQDCSYLKLTVSQQQELYSRIKQQLA</sequence>
<protein>
    <recommendedName>
        <fullName evidence="3">Cupin</fullName>
    </recommendedName>
</protein>
<organism evidence="1 2">
    <name type="scientific">Candidatus Gallibacteroides avistercoris</name>
    <dbReference type="NCBI Taxonomy" id="2840833"/>
    <lineage>
        <taxon>Bacteria</taxon>
        <taxon>Pseudomonadati</taxon>
        <taxon>Bacteroidota</taxon>
        <taxon>Bacteroidia</taxon>
        <taxon>Bacteroidales</taxon>
        <taxon>Bacteroidaceae</taxon>
        <taxon>Bacteroidaceae incertae sedis</taxon>
        <taxon>Candidatus Gallibacteroides</taxon>
    </lineage>
</organism>
<accession>A0A9D1SD86</accession>
<dbReference type="Proteomes" id="UP000824112">
    <property type="component" value="Unassembled WGS sequence"/>
</dbReference>
<reference evidence="1" key="1">
    <citation type="submission" date="2020-10" db="EMBL/GenBank/DDBJ databases">
        <authorList>
            <person name="Gilroy R."/>
        </authorList>
    </citation>
    <scope>NUCLEOTIDE SEQUENCE</scope>
    <source>
        <strain evidence="1">CHK158-818</strain>
    </source>
</reference>
<dbReference type="AlphaFoldDB" id="A0A9D1SD86"/>
<dbReference type="Gene3D" id="2.60.120.10">
    <property type="entry name" value="Jelly Rolls"/>
    <property type="match status" value="1"/>
</dbReference>
<dbReference type="InterPro" id="IPR011051">
    <property type="entry name" value="RmlC_Cupin_sf"/>
</dbReference>
<proteinExistence type="predicted"/>
<comment type="caution">
    <text evidence="1">The sequence shown here is derived from an EMBL/GenBank/DDBJ whole genome shotgun (WGS) entry which is preliminary data.</text>
</comment>
<gene>
    <name evidence="1" type="ORF">IAB03_08620</name>
</gene>
<evidence type="ECO:0000313" key="2">
    <source>
        <dbReference type="Proteomes" id="UP000824112"/>
    </source>
</evidence>
<evidence type="ECO:0008006" key="3">
    <source>
        <dbReference type="Google" id="ProtNLM"/>
    </source>
</evidence>
<name>A0A9D1SD86_9BACT</name>
<evidence type="ECO:0000313" key="1">
    <source>
        <dbReference type="EMBL" id="HIU55850.1"/>
    </source>
</evidence>
<dbReference type="EMBL" id="DVNA01000195">
    <property type="protein sequence ID" value="HIU55850.1"/>
    <property type="molecule type" value="Genomic_DNA"/>
</dbReference>
<reference evidence="1" key="2">
    <citation type="journal article" date="2021" name="PeerJ">
        <title>Extensive microbial diversity within the chicken gut microbiome revealed by metagenomics and culture.</title>
        <authorList>
            <person name="Gilroy R."/>
            <person name="Ravi A."/>
            <person name="Getino M."/>
            <person name="Pursley I."/>
            <person name="Horton D.L."/>
            <person name="Alikhan N.F."/>
            <person name="Baker D."/>
            <person name="Gharbi K."/>
            <person name="Hall N."/>
            <person name="Watson M."/>
            <person name="Adriaenssens E.M."/>
            <person name="Foster-Nyarko E."/>
            <person name="Jarju S."/>
            <person name="Secka A."/>
            <person name="Antonio M."/>
            <person name="Oren A."/>
            <person name="Chaudhuri R.R."/>
            <person name="La Ragione R."/>
            <person name="Hildebrand F."/>
            <person name="Pallen M.J."/>
        </authorList>
    </citation>
    <scope>NUCLEOTIDE SEQUENCE</scope>
    <source>
        <strain evidence="1">CHK158-818</strain>
    </source>
</reference>
<dbReference type="SUPFAM" id="SSF51182">
    <property type="entry name" value="RmlC-like cupins"/>
    <property type="match status" value="1"/>
</dbReference>